<proteinExistence type="predicted"/>
<comment type="caution">
    <text evidence="2">The sequence shown here is derived from an EMBL/GenBank/DDBJ whole genome shotgun (WGS) entry which is preliminary data.</text>
</comment>
<dbReference type="EMBL" id="CAKOGP040001909">
    <property type="protein sequence ID" value="CAJ1956246.1"/>
    <property type="molecule type" value="Genomic_DNA"/>
</dbReference>
<reference evidence="2" key="1">
    <citation type="submission" date="2023-08" db="EMBL/GenBank/DDBJ databases">
        <authorList>
            <person name="Audoor S."/>
            <person name="Bilcke G."/>
        </authorList>
    </citation>
    <scope>NUCLEOTIDE SEQUENCE</scope>
</reference>
<evidence type="ECO:0000256" key="1">
    <source>
        <dbReference type="SAM" id="MobiDB-lite"/>
    </source>
</evidence>
<feature type="compositionally biased region" description="Acidic residues" evidence="1">
    <location>
        <begin position="145"/>
        <end position="162"/>
    </location>
</feature>
<feature type="region of interest" description="Disordered" evidence="1">
    <location>
        <begin position="145"/>
        <end position="217"/>
    </location>
</feature>
<organism evidence="2 3">
    <name type="scientific">Cylindrotheca closterium</name>
    <dbReference type="NCBI Taxonomy" id="2856"/>
    <lineage>
        <taxon>Eukaryota</taxon>
        <taxon>Sar</taxon>
        <taxon>Stramenopiles</taxon>
        <taxon>Ochrophyta</taxon>
        <taxon>Bacillariophyta</taxon>
        <taxon>Bacillariophyceae</taxon>
        <taxon>Bacillariophycidae</taxon>
        <taxon>Bacillariales</taxon>
        <taxon>Bacillariaceae</taxon>
        <taxon>Cylindrotheca</taxon>
    </lineage>
</organism>
<name>A0AAD2FZ15_9STRA</name>
<keyword evidence="3" id="KW-1185">Reference proteome</keyword>
<dbReference type="Proteomes" id="UP001295423">
    <property type="component" value="Unassembled WGS sequence"/>
</dbReference>
<gene>
    <name evidence="2" type="ORF">CYCCA115_LOCUS16144</name>
</gene>
<feature type="compositionally biased region" description="Acidic residues" evidence="1">
    <location>
        <begin position="101"/>
        <end position="114"/>
    </location>
</feature>
<dbReference type="AlphaFoldDB" id="A0AAD2FZ15"/>
<evidence type="ECO:0000313" key="3">
    <source>
        <dbReference type="Proteomes" id="UP001295423"/>
    </source>
</evidence>
<evidence type="ECO:0000313" key="2">
    <source>
        <dbReference type="EMBL" id="CAJ1956246.1"/>
    </source>
</evidence>
<protein>
    <submittedName>
        <fullName evidence="2">Uncharacterized protein</fullName>
    </submittedName>
</protein>
<feature type="region of interest" description="Disordered" evidence="1">
    <location>
        <begin position="80"/>
        <end position="114"/>
    </location>
</feature>
<accession>A0AAD2FZ15</accession>
<sequence length="217" mass="24240">MSWTSSRRAIDCLSISSHFSPQQLINNVNINYKSDMVAELGQYVHAIGTDSNNSMEPQSIKAIYIEPTKGTTYWAPSAQPQYKEDDFPTQGRCTTQRFGDYESDDNSGDEGNEEEEPIVAHLDHHHENVDRGTDDIGNLVTGLEDLQEPPEDEIVFEPEETPPEAKVTRSGQTYAQAAMSGLNLSQVPKKPREWPSSRSANKNKNRVGQDASIKKEN</sequence>